<gene>
    <name evidence="1" type="ORF">FGG12_25345</name>
    <name evidence="2" type="ORF">M5D45_22990</name>
</gene>
<protein>
    <submittedName>
        <fullName evidence="2">Uncharacterized protein</fullName>
    </submittedName>
</protein>
<sequence>MEDAPYLDFDALQQLAQHTDHVTADCACATDALLGWASLPISFPEPQLKKIGTLVASAYEEATFQEYDPDSVGFWSPDAPVAPLYYPANRCDVWACTVCSRAFLRYVEGGGYFVDPRIRRLTGRVLVDARLG</sequence>
<evidence type="ECO:0000313" key="2">
    <source>
        <dbReference type="EMBL" id="URF08023.1"/>
    </source>
</evidence>
<evidence type="ECO:0000313" key="1">
    <source>
        <dbReference type="EMBL" id="TSP09858.1"/>
    </source>
</evidence>
<dbReference type="EMBL" id="VCIZ01000020">
    <property type="protein sequence ID" value="TSP09858.1"/>
    <property type="molecule type" value="Genomic_DNA"/>
</dbReference>
<reference evidence="1 3" key="1">
    <citation type="submission" date="2019-05" db="EMBL/GenBank/DDBJ databases">
        <title>Whole genome sequence analysis of Cupriavidus campinensis S14E4C strain.</title>
        <authorList>
            <person name="Abbaszade G."/>
            <person name="Szabo A."/>
            <person name="Toumi M."/>
            <person name="Toth E."/>
        </authorList>
    </citation>
    <scope>NUCLEOTIDE SEQUENCE [LARGE SCALE GENOMIC DNA]</scope>
    <source>
        <strain evidence="1 3">S14E4C</strain>
    </source>
</reference>
<dbReference type="EMBL" id="CP097331">
    <property type="protein sequence ID" value="URF08023.1"/>
    <property type="molecule type" value="Genomic_DNA"/>
</dbReference>
<dbReference type="Proteomes" id="UP000318943">
    <property type="component" value="Unassembled WGS sequence"/>
</dbReference>
<accession>A0AAE9L5J4</accession>
<keyword evidence="3" id="KW-1185">Reference proteome</keyword>
<reference evidence="2" key="2">
    <citation type="journal article" date="2022" name="Microbiol. Resour. Announc.">
        <title>Genome Sequence of Cupriavidus campinensis Strain G5, a Member of a Bacterial Consortium Capable of Polyethylene Degradation.</title>
        <authorList>
            <person name="Schneider B."/>
            <person name="Pfeiffer F."/>
            <person name="Dyall-Smith M."/>
            <person name="Kunte H.J."/>
        </authorList>
    </citation>
    <scope>NUCLEOTIDE SEQUENCE</scope>
    <source>
        <strain evidence="2">G5</strain>
    </source>
</reference>
<organism evidence="2 4">
    <name type="scientific">Cupriavidus campinensis</name>
    <dbReference type="NCBI Taxonomy" id="151783"/>
    <lineage>
        <taxon>Bacteria</taxon>
        <taxon>Pseudomonadati</taxon>
        <taxon>Pseudomonadota</taxon>
        <taxon>Betaproteobacteria</taxon>
        <taxon>Burkholderiales</taxon>
        <taxon>Burkholderiaceae</taxon>
        <taxon>Cupriavidus</taxon>
    </lineage>
</organism>
<proteinExistence type="predicted"/>
<reference evidence="2" key="3">
    <citation type="submission" date="2022-05" db="EMBL/GenBank/DDBJ databases">
        <authorList>
            <person name="Kunte H.-J."/>
        </authorList>
    </citation>
    <scope>NUCLEOTIDE SEQUENCE</scope>
    <source>
        <strain evidence="2">G5</strain>
    </source>
</reference>
<dbReference type="AlphaFoldDB" id="A0AAE9L5J4"/>
<name>A0AAE9L5J4_9BURK</name>
<dbReference type="KEGG" id="ccam:M5D45_22990"/>
<evidence type="ECO:0000313" key="3">
    <source>
        <dbReference type="Proteomes" id="UP000318943"/>
    </source>
</evidence>
<evidence type="ECO:0000313" key="4">
    <source>
        <dbReference type="Proteomes" id="UP001056132"/>
    </source>
</evidence>
<dbReference type="Proteomes" id="UP001056132">
    <property type="component" value="Chromosome 2"/>
</dbReference>
<dbReference type="RefSeq" id="WP_144202218.1">
    <property type="nucleotide sequence ID" value="NZ_CAJPVH010000001.1"/>
</dbReference>